<dbReference type="RefSeq" id="XP_007766011.1">
    <property type="nucleotide sequence ID" value="XM_007767821.1"/>
</dbReference>
<comment type="caution">
    <text evidence="2">The sequence shown here is derived from an EMBL/GenBank/DDBJ whole genome shotgun (WGS) entry which is preliminary data.</text>
</comment>
<accession>A0A5M3MZM8</accession>
<feature type="compositionally biased region" description="Basic and acidic residues" evidence="1">
    <location>
        <begin position="105"/>
        <end position="134"/>
    </location>
</feature>
<evidence type="ECO:0000313" key="3">
    <source>
        <dbReference type="Proteomes" id="UP000053558"/>
    </source>
</evidence>
<organism evidence="2 3">
    <name type="scientific">Coniophora puteana (strain RWD-64-598)</name>
    <name type="common">Brown rot fungus</name>
    <dbReference type="NCBI Taxonomy" id="741705"/>
    <lineage>
        <taxon>Eukaryota</taxon>
        <taxon>Fungi</taxon>
        <taxon>Dikarya</taxon>
        <taxon>Basidiomycota</taxon>
        <taxon>Agaricomycotina</taxon>
        <taxon>Agaricomycetes</taxon>
        <taxon>Agaricomycetidae</taxon>
        <taxon>Boletales</taxon>
        <taxon>Coniophorineae</taxon>
        <taxon>Coniophoraceae</taxon>
        <taxon>Coniophora</taxon>
    </lineage>
</organism>
<evidence type="ECO:0000256" key="1">
    <source>
        <dbReference type="SAM" id="MobiDB-lite"/>
    </source>
</evidence>
<feature type="region of interest" description="Disordered" evidence="1">
    <location>
        <begin position="105"/>
        <end position="197"/>
    </location>
</feature>
<dbReference type="EMBL" id="JH711575">
    <property type="protein sequence ID" value="EIW84264.1"/>
    <property type="molecule type" value="Genomic_DNA"/>
</dbReference>
<gene>
    <name evidence="2" type="ORF">CONPUDRAFT_135768</name>
</gene>
<name>A0A5M3MZM8_CONPW</name>
<proteinExistence type="predicted"/>
<dbReference type="OrthoDB" id="5550090at2759"/>
<protein>
    <submittedName>
        <fullName evidence="2">Uncharacterized protein</fullName>
    </submittedName>
</protein>
<dbReference type="OMA" id="IMGHATP"/>
<dbReference type="AlphaFoldDB" id="A0A5M3MZM8"/>
<sequence>MSPSTASQSSVNIKVKVPRHNTQRVGTKFASHIEAVAKTQSVRVQTYYPTNNALSQAIESASEWNSLLATARADRGPQWDVGTQMFHVDQGSELYYDPTPLLEVIRENDPRADQDRAQRERERERERAQAERSPRMTRSHSSQQPLTPQHHAPHHPGHLAHVPPHHAPHTPHTPHHPSQQPGGGFSNAPFSPVSAGHFYSDPSRGAMGNMGIGGVINMGGGPMGVSLNAGGGGGGM</sequence>
<dbReference type="KEGG" id="cput:CONPUDRAFT_135768"/>
<feature type="compositionally biased region" description="Basic residues" evidence="1">
    <location>
        <begin position="151"/>
        <end position="175"/>
    </location>
</feature>
<evidence type="ECO:0000313" key="2">
    <source>
        <dbReference type="EMBL" id="EIW84264.1"/>
    </source>
</evidence>
<keyword evidence="3" id="KW-1185">Reference proteome</keyword>
<dbReference type="GeneID" id="19200798"/>
<dbReference type="Proteomes" id="UP000053558">
    <property type="component" value="Unassembled WGS sequence"/>
</dbReference>
<reference evidence="3" key="1">
    <citation type="journal article" date="2012" name="Science">
        <title>The Paleozoic origin of enzymatic lignin decomposition reconstructed from 31 fungal genomes.</title>
        <authorList>
            <person name="Floudas D."/>
            <person name="Binder M."/>
            <person name="Riley R."/>
            <person name="Barry K."/>
            <person name="Blanchette R.A."/>
            <person name="Henrissat B."/>
            <person name="Martinez A.T."/>
            <person name="Otillar R."/>
            <person name="Spatafora J.W."/>
            <person name="Yadav J.S."/>
            <person name="Aerts A."/>
            <person name="Benoit I."/>
            <person name="Boyd A."/>
            <person name="Carlson A."/>
            <person name="Copeland A."/>
            <person name="Coutinho P.M."/>
            <person name="de Vries R.P."/>
            <person name="Ferreira P."/>
            <person name="Findley K."/>
            <person name="Foster B."/>
            <person name="Gaskell J."/>
            <person name="Glotzer D."/>
            <person name="Gorecki P."/>
            <person name="Heitman J."/>
            <person name="Hesse C."/>
            <person name="Hori C."/>
            <person name="Igarashi K."/>
            <person name="Jurgens J.A."/>
            <person name="Kallen N."/>
            <person name="Kersten P."/>
            <person name="Kohler A."/>
            <person name="Kuees U."/>
            <person name="Kumar T.K.A."/>
            <person name="Kuo A."/>
            <person name="LaButti K."/>
            <person name="Larrondo L.F."/>
            <person name="Lindquist E."/>
            <person name="Ling A."/>
            <person name="Lombard V."/>
            <person name="Lucas S."/>
            <person name="Lundell T."/>
            <person name="Martin R."/>
            <person name="McLaughlin D.J."/>
            <person name="Morgenstern I."/>
            <person name="Morin E."/>
            <person name="Murat C."/>
            <person name="Nagy L.G."/>
            <person name="Nolan M."/>
            <person name="Ohm R.A."/>
            <person name="Patyshakuliyeva A."/>
            <person name="Rokas A."/>
            <person name="Ruiz-Duenas F.J."/>
            <person name="Sabat G."/>
            <person name="Salamov A."/>
            <person name="Samejima M."/>
            <person name="Schmutz J."/>
            <person name="Slot J.C."/>
            <person name="St John F."/>
            <person name="Stenlid J."/>
            <person name="Sun H."/>
            <person name="Sun S."/>
            <person name="Syed K."/>
            <person name="Tsang A."/>
            <person name="Wiebenga A."/>
            <person name="Young D."/>
            <person name="Pisabarro A."/>
            <person name="Eastwood D.C."/>
            <person name="Martin F."/>
            <person name="Cullen D."/>
            <person name="Grigoriev I.V."/>
            <person name="Hibbett D.S."/>
        </authorList>
    </citation>
    <scope>NUCLEOTIDE SEQUENCE [LARGE SCALE GENOMIC DNA]</scope>
    <source>
        <strain evidence="3">RWD-64-598 SS2</strain>
    </source>
</reference>
<feature type="non-terminal residue" evidence="2">
    <location>
        <position position="236"/>
    </location>
</feature>